<evidence type="ECO:0000313" key="2">
    <source>
        <dbReference type="Proteomes" id="UP000182888"/>
    </source>
</evidence>
<name>A0A0K2VNN7_MESPL</name>
<organism evidence="1 2">
    <name type="scientific">Mesorhizobium plurifarium</name>
    <dbReference type="NCBI Taxonomy" id="69974"/>
    <lineage>
        <taxon>Bacteria</taxon>
        <taxon>Pseudomonadati</taxon>
        <taxon>Pseudomonadota</taxon>
        <taxon>Alphaproteobacteria</taxon>
        <taxon>Hyphomicrobiales</taxon>
        <taxon>Phyllobacteriaceae</taxon>
        <taxon>Mesorhizobium</taxon>
    </lineage>
</organism>
<gene>
    <name evidence="1" type="ORF">MPL1032_100235</name>
</gene>
<dbReference type="Proteomes" id="UP000182888">
    <property type="component" value="Unassembled WGS sequence"/>
</dbReference>
<reference evidence="2" key="1">
    <citation type="submission" date="2014-08" db="EMBL/GenBank/DDBJ databases">
        <authorList>
            <person name="Edwards T."/>
        </authorList>
    </citation>
    <scope>NUCLEOTIDE SEQUENCE [LARGE SCALE GENOMIC DNA]</scope>
</reference>
<dbReference type="AlphaFoldDB" id="A0A0K2VNN7"/>
<proteinExistence type="predicted"/>
<dbReference type="PROSITE" id="PS51257">
    <property type="entry name" value="PROKAR_LIPOPROTEIN"/>
    <property type="match status" value="1"/>
</dbReference>
<evidence type="ECO:0000313" key="1">
    <source>
        <dbReference type="EMBL" id="CDX49829.1"/>
    </source>
</evidence>
<dbReference type="EMBL" id="CCND01000002">
    <property type="protein sequence ID" value="CDX49829.1"/>
    <property type="molecule type" value="Genomic_DNA"/>
</dbReference>
<accession>A0A0K2VNN7</accession>
<sequence length="175" mass="18086">MLGRHATPTDGMTSLRIRKRAFVAAGISILSSCVIPDDTSGIAKVDATTAAARKEMVGLSEADVRMCAGFPTATADVGSSGQIWTYQRTVQRGNLSIAVPTMALGAIPAVGGSVNVAPGGYCNTQIRMIGGRVAEVAYAGDNNLPNSIDALCVSTVDACVAYARQRNHKATAVSR</sequence>
<protein>
    <submittedName>
        <fullName evidence="1">Uncharacterized protein</fullName>
    </submittedName>
</protein>